<protein>
    <submittedName>
        <fullName evidence="1">Methionine/alanine import family NSS transporter small subunit</fullName>
    </submittedName>
</protein>
<dbReference type="RefSeq" id="WP_152200793.1">
    <property type="nucleotide sequence ID" value="NZ_VUKF01000005.1"/>
</dbReference>
<dbReference type="AlphaFoldDB" id="A0A7J5UPT1"/>
<sequence length="51" mass="5288">MSAAALVMLVVALVVVWGGLGTAVVFLLRHPLPDDDVVHLLDEEPGGAPAR</sequence>
<dbReference type="InterPro" id="IPR031596">
    <property type="entry name" value="MaAIMP_sms"/>
</dbReference>
<proteinExistence type="predicted"/>
<dbReference type="Pfam" id="PF16951">
    <property type="entry name" value="MaAIMP_sms"/>
    <property type="match status" value="1"/>
</dbReference>
<gene>
    <name evidence="1" type="ORF">GB883_10105</name>
</gene>
<dbReference type="NCBIfam" id="NF033493">
    <property type="entry name" value="MetS_like_NSS"/>
    <property type="match status" value="1"/>
</dbReference>
<accession>A0A7J5UPT1</accession>
<keyword evidence="2" id="KW-1185">Reference proteome</keyword>
<evidence type="ECO:0000313" key="1">
    <source>
        <dbReference type="EMBL" id="KAE8764230.1"/>
    </source>
</evidence>
<comment type="caution">
    <text evidence="1">The sequence shown here is derived from an EMBL/GenBank/DDBJ whole genome shotgun (WGS) entry which is preliminary data.</text>
</comment>
<dbReference type="EMBL" id="WHJE01000039">
    <property type="protein sequence ID" value="KAE8764230.1"/>
    <property type="molecule type" value="Genomic_DNA"/>
</dbReference>
<evidence type="ECO:0000313" key="2">
    <source>
        <dbReference type="Proteomes" id="UP000451860"/>
    </source>
</evidence>
<name>A0A7J5UPT1_9MICO</name>
<reference evidence="1 2" key="1">
    <citation type="submission" date="2019-10" db="EMBL/GenBank/DDBJ databases">
        <title>Georgenia wutianyii sp. nov. and Georgenia yuyongxinii sp. nov. isolated from plateau pika (Ochotona curzoniae) in the Qinghai-Tibet plateau of China.</title>
        <authorList>
            <person name="Tian Z."/>
        </authorList>
    </citation>
    <scope>NUCLEOTIDE SEQUENCE [LARGE SCALE GENOMIC DNA]</scope>
    <source>
        <strain evidence="1 2">DSM 21501</strain>
    </source>
</reference>
<organism evidence="1 2">
    <name type="scientific">Georgenia thermotolerans</name>
    <dbReference type="NCBI Taxonomy" id="527326"/>
    <lineage>
        <taxon>Bacteria</taxon>
        <taxon>Bacillati</taxon>
        <taxon>Actinomycetota</taxon>
        <taxon>Actinomycetes</taxon>
        <taxon>Micrococcales</taxon>
        <taxon>Bogoriellaceae</taxon>
        <taxon>Georgenia</taxon>
    </lineage>
</organism>
<dbReference type="Proteomes" id="UP000451860">
    <property type="component" value="Unassembled WGS sequence"/>
</dbReference>